<proteinExistence type="predicted"/>
<gene>
    <name evidence="2" type="ORF">NCTC1934_02504</name>
</gene>
<keyword evidence="3" id="KW-1185">Reference proteome</keyword>
<evidence type="ECO:0000313" key="3">
    <source>
        <dbReference type="Proteomes" id="UP000255467"/>
    </source>
</evidence>
<evidence type="ECO:0000256" key="1">
    <source>
        <dbReference type="SAM" id="SignalP"/>
    </source>
</evidence>
<reference evidence="2 3" key="1">
    <citation type="submission" date="2018-06" db="EMBL/GenBank/DDBJ databases">
        <authorList>
            <consortium name="Pathogen Informatics"/>
            <person name="Doyle S."/>
        </authorList>
    </citation>
    <scope>NUCLEOTIDE SEQUENCE [LARGE SCALE GENOMIC DNA]</scope>
    <source>
        <strain evidence="2 3">NCTC1934</strain>
    </source>
</reference>
<dbReference type="EMBL" id="UGRY01000002">
    <property type="protein sequence ID" value="SUA76345.1"/>
    <property type="molecule type" value="Genomic_DNA"/>
</dbReference>
<evidence type="ECO:0000313" key="2">
    <source>
        <dbReference type="EMBL" id="SUA76345.1"/>
    </source>
</evidence>
<protein>
    <recommendedName>
        <fullName evidence="4">Secreted protein</fullName>
    </recommendedName>
</protein>
<dbReference type="InterPro" id="IPR006311">
    <property type="entry name" value="TAT_signal"/>
</dbReference>
<organism evidence="2 3">
    <name type="scientific">Nocardia otitidiscaviarum</name>
    <dbReference type="NCBI Taxonomy" id="1823"/>
    <lineage>
        <taxon>Bacteria</taxon>
        <taxon>Bacillati</taxon>
        <taxon>Actinomycetota</taxon>
        <taxon>Actinomycetes</taxon>
        <taxon>Mycobacteriales</taxon>
        <taxon>Nocardiaceae</taxon>
        <taxon>Nocardia</taxon>
    </lineage>
</organism>
<accession>A0A378YGM4</accession>
<feature type="signal peptide" evidence="1">
    <location>
        <begin position="1"/>
        <end position="30"/>
    </location>
</feature>
<evidence type="ECO:0008006" key="4">
    <source>
        <dbReference type="Google" id="ProtNLM"/>
    </source>
</evidence>
<dbReference type="OrthoDB" id="4568921at2"/>
<feature type="chain" id="PRO_5017078666" description="Secreted protein" evidence="1">
    <location>
        <begin position="31"/>
        <end position="149"/>
    </location>
</feature>
<name>A0A378YGM4_9NOCA</name>
<dbReference type="Proteomes" id="UP000255467">
    <property type="component" value="Unassembled WGS sequence"/>
</dbReference>
<dbReference type="PROSITE" id="PS51318">
    <property type="entry name" value="TAT"/>
    <property type="match status" value="1"/>
</dbReference>
<dbReference type="RefSeq" id="WP_039817358.1">
    <property type="nucleotide sequence ID" value="NZ_UGRY01000002.1"/>
</dbReference>
<dbReference type="AlphaFoldDB" id="A0A378YGM4"/>
<sequence>MINRRLSRIGFLAATATMALAPVAAAPAHADTPFNAPEVSFNGAGAGAVSATLRNPNDRGACWAEASIGDQRVFFGDSDPLDGYEEPARNDTLAKVGQTLTVTLSGLEPGSTIQVRGGCVNKWEEQFTDFVAITVPTTGTPPATGSFGF</sequence>
<keyword evidence="1" id="KW-0732">Signal</keyword>